<dbReference type="SUPFAM" id="SSF53474">
    <property type="entry name" value="alpha/beta-Hydrolases"/>
    <property type="match status" value="1"/>
</dbReference>
<sequence>MKEGVDEMDEGQVEIRMVRPPGTENVTLPGVVFLHGGGWVFGNKETYLKTLADFAVRAHVAIIYVEYSKSPEVKYPTALHQSYAVTQWLHNHGNSIHVNPDQLATCGDSAGGNMASAICLLAKERGFPNLIKTQILLYPTISGSHEERLGLTSIQRFGSTADFGLSLEQIDTALYSYSGSLENKTDPLIAPLNATTTTLEGLPPCLLIMADSDALRSENELFATKLMQADVETIAIRMYGTTHGFMQMTVPFDTPQYMKTLSLMAAHLNDTFS</sequence>
<dbReference type="InterPro" id="IPR050300">
    <property type="entry name" value="GDXG_lipolytic_enzyme"/>
</dbReference>
<dbReference type="PANTHER" id="PTHR48081:SF8">
    <property type="entry name" value="ALPHA_BETA HYDROLASE FOLD-3 DOMAIN-CONTAINING PROTEIN-RELATED"/>
    <property type="match status" value="1"/>
</dbReference>
<dbReference type="PANTHER" id="PTHR48081">
    <property type="entry name" value="AB HYDROLASE SUPERFAMILY PROTEIN C4A8.06C"/>
    <property type="match status" value="1"/>
</dbReference>
<feature type="domain" description="Alpha/beta hydrolase fold-3" evidence="2">
    <location>
        <begin position="31"/>
        <end position="246"/>
    </location>
</feature>
<dbReference type="Pfam" id="PF07859">
    <property type="entry name" value="Abhydrolase_3"/>
    <property type="match status" value="1"/>
</dbReference>
<keyword evidence="1 3" id="KW-0378">Hydrolase</keyword>
<evidence type="ECO:0000313" key="4">
    <source>
        <dbReference type="Proteomes" id="UP001209540"/>
    </source>
</evidence>
<comment type="caution">
    <text evidence="3">The sequence shown here is derived from an EMBL/GenBank/DDBJ whole genome shotgun (WGS) entry which is preliminary data.</text>
</comment>
<dbReference type="Proteomes" id="UP001209540">
    <property type="component" value="Unassembled WGS sequence"/>
</dbReference>
<dbReference type="AlphaFoldDB" id="A0AAD5PG03"/>
<name>A0AAD5PG03_9FUNG</name>
<accession>A0AAD5PG03</accession>
<reference evidence="3" key="2">
    <citation type="submission" date="2023-02" db="EMBL/GenBank/DDBJ databases">
        <authorList>
            <consortium name="DOE Joint Genome Institute"/>
            <person name="Mondo S.J."/>
            <person name="Chang Y."/>
            <person name="Wang Y."/>
            <person name="Ahrendt S."/>
            <person name="Andreopoulos W."/>
            <person name="Barry K."/>
            <person name="Beard J."/>
            <person name="Benny G.L."/>
            <person name="Blankenship S."/>
            <person name="Bonito G."/>
            <person name="Cuomo C."/>
            <person name="Desiro A."/>
            <person name="Gervers K.A."/>
            <person name="Hundley H."/>
            <person name="Kuo A."/>
            <person name="LaButti K."/>
            <person name="Lang B.F."/>
            <person name="Lipzen A."/>
            <person name="O'Donnell K."/>
            <person name="Pangilinan J."/>
            <person name="Reynolds N."/>
            <person name="Sandor L."/>
            <person name="Smith M.W."/>
            <person name="Tsang A."/>
            <person name="Grigoriev I.V."/>
            <person name="Stajich J.E."/>
            <person name="Spatafora J.W."/>
        </authorList>
    </citation>
    <scope>NUCLEOTIDE SEQUENCE</scope>
    <source>
        <strain evidence="3">RSA 2281</strain>
    </source>
</reference>
<dbReference type="GO" id="GO:0016787">
    <property type="term" value="F:hydrolase activity"/>
    <property type="evidence" value="ECO:0007669"/>
    <property type="project" value="UniProtKB-KW"/>
</dbReference>
<keyword evidence="4" id="KW-1185">Reference proteome</keyword>
<gene>
    <name evidence="3" type="ORF">BDA99DRAFT_434766</name>
</gene>
<evidence type="ECO:0000313" key="3">
    <source>
        <dbReference type="EMBL" id="KAI9268851.1"/>
    </source>
</evidence>
<organism evidence="3 4">
    <name type="scientific">Phascolomyces articulosus</name>
    <dbReference type="NCBI Taxonomy" id="60185"/>
    <lineage>
        <taxon>Eukaryota</taxon>
        <taxon>Fungi</taxon>
        <taxon>Fungi incertae sedis</taxon>
        <taxon>Mucoromycota</taxon>
        <taxon>Mucoromycotina</taxon>
        <taxon>Mucoromycetes</taxon>
        <taxon>Mucorales</taxon>
        <taxon>Lichtheimiaceae</taxon>
        <taxon>Phascolomyces</taxon>
    </lineage>
</organism>
<proteinExistence type="predicted"/>
<dbReference type="EMBL" id="JAIXMP010000008">
    <property type="protein sequence ID" value="KAI9268851.1"/>
    <property type="molecule type" value="Genomic_DNA"/>
</dbReference>
<evidence type="ECO:0000256" key="1">
    <source>
        <dbReference type="ARBA" id="ARBA00022801"/>
    </source>
</evidence>
<protein>
    <submittedName>
        <fullName evidence="3">Alpha/Beta hydrolase protein</fullName>
    </submittedName>
</protein>
<dbReference type="InterPro" id="IPR029058">
    <property type="entry name" value="AB_hydrolase_fold"/>
</dbReference>
<evidence type="ECO:0000259" key="2">
    <source>
        <dbReference type="Pfam" id="PF07859"/>
    </source>
</evidence>
<dbReference type="InterPro" id="IPR013094">
    <property type="entry name" value="AB_hydrolase_3"/>
</dbReference>
<dbReference type="Gene3D" id="3.40.50.1820">
    <property type="entry name" value="alpha/beta hydrolase"/>
    <property type="match status" value="1"/>
</dbReference>
<reference evidence="3" key="1">
    <citation type="journal article" date="2022" name="IScience">
        <title>Evolution of zygomycete secretomes and the origins of terrestrial fungal ecologies.</title>
        <authorList>
            <person name="Chang Y."/>
            <person name="Wang Y."/>
            <person name="Mondo S."/>
            <person name="Ahrendt S."/>
            <person name="Andreopoulos W."/>
            <person name="Barry K."/>
            <person name="Beard J."/>
            <person name="Benny G.L."/>
            <person name="Blankenship S."/>
            <person name="Bonito G."/>
            <person name="Cuomo C."/>
            <person name="Desiro A."/>
            <person name="Gervers K.A."/>
            <person name="Hundley H."/>
            <person name="Kuo A."/>
            <person name="LaButti K."/>
            <person name="Lang B.F."/>
            <person name="Lipzen A."/>
            <person name="O'Donnell K."/>
            <person name="Pangilinan J."/>
            <person name="Reynolds N."/>
            <person name="Sandor L."/>
            <person name="Smith M.E."/>
            <person name="Tsang A."/>
            <person name="Grigoriev I.V."/>
            <person name="Stajich J.E."/>
            <person name="Spatafora J.W."/>
        </authorList>
    </citation>
    <scope>NUCLEOTIDE SEQUENCE</scope>
    <source>
        <strain evidence="3">RSA 2281</strain>
    </source>
</reference>